<feature type="transmembrane region" description="Helical" evidence="6">
    <location>
        <begin position="219"/>
        <end position="236"/>
    </location>
</feature>
<accession>A0A1M7HIG3</accession>
<dbReference type="Proteomes" id="UP000184420">
    <property type="component" value="Unassembled WGS sequence"/>
</dbReference>
<dbReference type="InterPro" id="IPR050833">
    <property type="entry name" value="Poly_Biosynth_Transport"/>
</dbReference>
<evidence type="ECO:0000256" key="5">
    <source>
        <dbReference type="ARBA" id="ARBA00023136"/>
    </source>
</evidence>
<keyword evidence="3 6" id="KW-0812">Transmembrane</keyword>
<feature type="transmembrane region" description="Helical" evidence="6">
    <location>
        <begin position="12"/>
        <end position="31"/>
    </location>
</feature>
<keyword evidence="2" id="KW-1003">Cell membrane</keyword>
<feature type="transmembrane region" description="Helical" evidence="6">
    <location>
        <begin position="369"/>
        <end position="389"/>
    </location>
</feature>
<proteinExistence type="predicted"/>
<evidence type="ECO:0000256" key="4">
    <source>
        <dbReference type="ARBA" id="ARBA00022989"/>
    </source>
</evidence>
<feature type="transmembrane region" description="Helical" evidence="6">
    <location>
        <begin position="86"/>
        <end position="107"/>
    </location>
</feature>
<dbReference type="PANTHER" id="PTHR30250">
    <property type="entry name" value="PST FAMILY PREDICTED COLANIC ACID TRANSPORTER"/>
    <property type="match status" value="1"/>
</dbReference>
<feature type="transmembrane region" description="Helical" evidence="6">
    <location>
        <begin position="339"/>
        <end position="357"/>
    </location>
</feature>
<keyword evidence="8" id="KW-1185">Reference proteome</keyword>
<evidence type="ECO:0000256" key="3">
    <source>
        <dbReference type="ARBA" id="ARBA00022692"/>
    </source>
</evidence>
<dbReference type="EMBL" id="FRBL01000007">
    <property type="protein sequence ID" value="SHM28282.1"/>
    <property type="molecule type" value="Genomic_DNA"/>
</dbReference>
<name>A0A1M7HIG3_9BACT</name>
<comment type="subcellular location">
    <subcellularLocation>
        <location evidence="1">Cell membrane</location>
        <topology evidence="1">Multi-pass membrane protein</topology>
    </subcellularLocation>
</comment>
<feature type="transmembrane region" description="Helical" evidence="6">
    <location>
        <begin position="119"/>
        <end position="139"/>
    </location>
</feature>
<evidence type="ECO:0000256" key="2">
    <source>
        <dbReference type="ARBA" id="ARBA00022475"/>
    </source>
</evidence>
<feature type="transmembrane region" description="Helical" evidence="6">
    <location>
        <begin position="395"/>
        <end position="417"/>
    </location>
</feature>
<keyword evidence="5 6" id="KW-0472">Membrane</keyword>
<evidence type="ECO:0000256" key="6">
    <source>
        <dbReference type="SAM" id="Phobius"/>
    </source>
</evidence>
<feature type="transmembrane region" description="Helical" evidence="6">
    <location>
        <begin position="429"/>
        <end position="450"/>
    </location>
</feature>
<reference evidence="7 8" key="1">
    <citation type="submission" date="2016-11" db="EMBL/GenBank/DDBJ databases">
        <authorList>
            <person name="Jaros S."/>
            <person name="Januszkiewicz K."/>
            <person name="Wedrychowicz H."/>
        </authorList>
    </citation>
    <scope>NUCLEOTIDE SEQUENCE [LARGE SCALE GENOMIC DNA]</scope>
    <source>
        <strain evidence="7 8">DSM 27406</strain>
    </source>
</reference>
<dbReference type="STRING" id="1419482.SAMN05444266_107254"/>
<dbReference type="GO" id="GO:0005886">
    <property type="term" value="C:plasma membrane"/>
    <property type="evidence" value="ECO:0007669"/>
    <property type="project" value="UniProtKB-SubCell"/>
</dbReference>
<dbReference type="RefSeq" id="WP_073084278.1">
    <property type="nucleotide sequence ID" value="NZ_FRBL01000007.1"/>
</dbReference>
<dbReference type="PANTHER" id="PTHR30250:SF26">
    <property type="entry name" value="PSMA PROTEIN"/>
    <property type="match status" value="1"/>
</dbReference>
<evidence type="ECO:0000313" key="8">
    <source>
        <dbReference type="Proteomes" id="UP000184420"/>
    </source>
</evidence>
<feature type="transmembrane region" description="Helical" evidence="6">
    <location>
        <begin position="256"/>
        <end position="279"/>
    </location>
</feature>
<sequence length="506" mass="56983">MNNLLTKNIIANYLGKIWSFVSVYIFIPIYIKMLGIESYAIINFYAVILAMLFFADAGLTATLNRELARSTDRSYTRNLLFTMERIYLFICIGIALTIGIFSNTIATHWLKSNSIPERDLTLCMVMIGVGIALQFYSTLYNGGLMGLQKQVLANGLQVTWSIFRFGVALLPLYFYPNLLVFFIWQMLINAIFLMLTRFELWKALKSDIPAVCDFSIMKGLWGFALGMMAMGIISALNTQLDKLLISKILSLEDFGYYSLATTFAQVPVIFTTPIALAVLPQMTKLTAEKNKGQLARVFHRFSFIITVFAVTIGCLLFLYSKELITLWTHNPTIADKVDIVAKILLIGGVFLAYQLMPYHLSIANGYNKVNVRIGLMVIILLVPSLIFLIQKWQLIGAGIPWMTINLIAFVLLGYLLLTKFLPGELQRWASMDILLPTLMTCVLIYTLYLATHMLPGGWLILVYCAVIGTVSLVANLILYNKLHPLSPLDFRRMIPVKEAQADVGNN</sequence>
<protein>
    <submittedName>
        <fullName evidence="7">Membrane protein involved in the export of O-antigen and teichoic acid</fullName>
    </submittedName>
</protein>
<feature type="transmembrane region" description="Helical" evidence="6">
    <location>
        <begin position="300"/>
        <end position="319"/>
    </location>
</feature>
<feature type="transmembrane region" description="Helical" evidence="6">
    <location>
        <begin position="456"/>
        <end position="478"/>
    </location>
</feature>
<dbReference type="OrthoDB" id="653189at2"/>
<keyword evidence="4 6" id="KW-1133">Transmembrane helix</keyword>
<evidence type="ECO:0000313" key="7">
    <source>
        <dbReference type="EMBL" id="SHM28282.1"/>
    </source>
</evidence>
<evidence type="ECO:0000256" key="1">
    <source>
        <dbReference type="ARBA" id="ARBA00004651"/>
    </source>
</evidence>
<dbReference type="AlphaFoldDB" id="A0A1M7HIG3"/>
<dbReference type="InterPro" id="IPR002797">
    <property type="entry name" value="Polysacc_synth"/>
</dbReference>
<dbReference type="Pfam" id="PF01943">
    <property type="entry name" value="Polysacc_synt"/>
    <property type="match status" value="1"/>
</dbReference>
<organism evidence="7 8">
    <name type="scientific">Chitinophaga jiangningensis</name>
    <dbReference type="NCBI Taxonomy" id="1419482"/>
    <lineage>
        <taxon>Bacteria</taxon>
        <taxon>Pseudomonadati</taxon>
        <taxon>Bacteroidota</taxon>
        <taxon>Chitinophagia</taxon>
        <taxon>Chitinophagales</taxon>
        <taxon>Chitinophagaceae</taxon>
        <taxon>Chitinophaga</taxon>
    </lineage>
</organism>
<gene>
    <name evidence="7" type="ORF">SAMN05444266_107254</name>
</gene>
<feature type="transmembrane region" description="Helical" evidence="6">
    <location>
        <begin position="43"/>
        <end position="65"/>
    </location>
</feature>